<evidence type="ECO:0000313" key="4">
    <source>
        <dbReference type="EMBL" id="PSL49492.1"/>
    </source>
</evidence>
<organism evidence="4 5">
    <name type="scientific">Chitinophaga niastensis</name>
    <dbReference type="NCBI Taxonomy" id="536980"/>
    <lineage>
        <taxon>Bacteria</taxon>
        <taxon>Pseudomonadati</taxon>
        <taxon>Bacteroidota</taxon>
        <taxon>Chitinophagia</taxon>
        <taxon>Chitinophagales</taxon>
        <taxon>Chitinophagaceae</taxon>
        <taxon>Chitinophaga</taxon>
    </lineage>
</organism>
<dbReference type="OrthoDB" id="9789181at2"/>
<dbReference type="Pfam" id="PF00072">
    <property type="entry name" value="Response_reg"/>
    <property type="match status" value="1"/>
</dbReference>
<dbReference type="CDD" id="cd00156">
    <property type="entry name" value="REC"/>
    <property type="match status" value="1"/>
</dbReference>
<dbReference type="Proteomes" id="UP000240971">
    <property type="component" value="Unassembled WGS sequence"/>
</dbReference>
<evidence type="ECO:0000259" key="3">
    <source>
        <dbReference type="PROSITE" id="PS50110"/>
    </source>
</evidence>
<keyword evidence="1 2" id="KW-0597">Phosphoprotein</keyword>
<evidence type="ECO:0000313" key="5">
    <source>
        <dbReference type="Proteomes" id="UP000240971"/>
    </source>
</evidence>
<evidence type="ECO:0000256" key="1">
    <source>
        <dbReference type="ARBA" id="ARBA00022553"/>
    </source>
</evidence>
<dbReference type="InterPro" id="IPR011006">
    <property type="entry name" value="CheY-like_superfamily"/>
</dbReference>
<comment type="caution">
    <text evidence="4">The sequence shown here is derived from an EMBL/GenBank/DDBJ whole genome shotgun (WGS) entry which is preliminary data.</text>
</comment>
<reference evidence="4 5" key="1">
    <citation type="submission" date="2018-03" db="EMBL/GenBank/DDBJ databases">
        <title>Genomic Encyclopedia of Archaeal and Bacterial Type Strains, Phase II (KMG-II): from individual species to whole genera.</title>
        <authorList>
            <person name="Goeker M."/>
        </authorList>
    </citation>
    <scope>NUCLEOTIDE SEQUENCE [LARGE SCALE GENOMIC DNA]</scope>
    <source>
        <strain evidence="4 5">DSM 24859</strain>
    </source>
</reference>
<dbReference type="EMBL" id="PYAW01000001">
    <property type="protein sequence ID" value="PSL49492.1"/>
    <property type="molecule type" value="Genomic_DNA"/>
</dbReference>
<evidence type="ECO:0000256" key="2">
    <source>
        <dbReference type="PROSITE-ProRule" id="PRU00169"/>
    </source>
</evidence>
<dbReference type="AlphaFoldDB" id="A0A2P8HTG7"/>
<dbReference type="Gene3D" id="3.40.50.2300">
    <property type="match status" value="1"/>
</dbReference>
<dbReference type="PANTHER" id="PTHR44591:SF3">
    <property type="entry name" value="RESPONSE REGULATORY DOMAIN-CONTAINING PROTEIN"/>
    <property type="match status" value="1"/>
</dbReference>
<protein>
    <submittedName>
        <fullName evidence="4">Response regulator receiver domain-containing protein</fullName>
    </submittedName>
</protein>
<dbReference type="InterPro" id="IPR001789">
    <property type="entry name" value="Sig_transdc_resp-reg_receiver"/>
</dbReference>
<dbReference type="SMART" id="SM00448">
    <property type="entry name" value="REC"/>
    <property type="match status" value="1"/>
</dbReference>
<proteinExistence type="predicted"/>
<dbReference type="RefSeq" id="WP_106526723.1">
    <property type="nucleotide sequence ID" value="NZ_PYAW01000001.1"/>
</dbReference>
<dbReference type="PROSITE" id="PS50110">
    <property type="entry name" value="RESPONSE_REGULATORY"/>
    <property type="match status" value="1"/>
</dbReference>
<gene>
    <name evidence="4" type="ORF">CLV51_101826</name>
</gene>
<dbReference type="PANTHER" id="PTHR44591">
    <property type="entry name" value="STRESS RESPONSE REGULATOR PROTEIN 1"/>
    <property type="match status" value="1"/>
</dbReference>
<accession>A0A2P8HTG7</accession>
<feature type="modified residue" description="4-aspartylphosphate" evidence="2">
    <location>
        <position position="53"/>
    </location>
</feature>
<dbReference type="SUPFAM" id="SSF52172">
    <property type="entry name" value="CheY-like"/>
    <property type="match status" value="1"/>
</dbReference>
<feature type="domain" description="Response regulatory" evidence="3">
    <location>
        <begin position="4"/>
        <end position="119"/>
    </location>
</feature>
<keyword evidence="5" id="KW-1185">Reference proteome</keyword>
<dbReference type="InterPro" id="IPR050595">
    <property type="entry name" value="Bact_response_regulator"/>
</dbReference>
<dbReference type="GO" id="GO:0000160">
    <property type="term" value="P:phosphorelay signal transduction system"/>
    <property type="evidence" value="ECO:0007669"/>
    <property type="project" value="InterPro"/>
</dbReference>
<name>A0A2P8HTG7_CHINA</name>
<sequence>MKHTILHADDDTMFSRMVKLVLEQGGFEVHNAYDGESAWMLFNKMSFDSCLLDIRMPGLNGIDLGERIRNADKEVPIIYLSGEDPVLVEKEVFGRGGGNGYVSKSFRMKDLKTLLNKHLDIHQKQFKKWI</sequence>